<dbReference type="RefSeq" id="WP_376809558.1">
    <property type="nucleotide sequence ID" value="NZ_JBHTAC010000044.1"/>
</dbReference>
<dbReference type="PANTHER" id="PTHR23513:SF17">
    <property type="entry name" value="MEMBRANE PROTEIN"/>
    <property type="match status" value="1"/>
</dbReference>
<keyword evidence="3 6" id="KW-0812">Transmembrane</keyword>
<dbReference type="Pfam" id="PF07690">
    <property type="entry name" value="MFS_1"/>
    <property type="match status" value="1"/>
</dbReference>
<proteinExistence type="predicted"/>
<dbReference type="InterPro" id="IPR036259">
    <property type="entry name" value="MFS_trans_sf"/>
</dbReference>
<keyword evidence="2" id="KW-1003">Cell membrane</keyword>
<dbReference type="SUPFAM" id="SSF103473">
    <property type="entry name" value="MFS general substrate transporter"/>
    <property type="match status" value="1"/>
</dbReference>
<accession>A0ABW2H5Y3</accession>
<evidence type="ECO:0000256" key="2">
    <source>
        <dbReference type="ARBA" id="ARBA00022475"/>
    </source>
</evidence>
<evidence type="ECO:0000256" key="1">
    <source>
        <dbReference type="ARBA" id="ARBA00004651"/>
    </source>
</evidence>
<dbReference type="Proteomes" id="UP001596392">
    <property type="component" value="Unassembled WGS sequence"/>
</dbReference>
<gene>
    <name evidence="7" type="ORF">ACFQO7_30215</name>
</gene>
<feature type="transmembrane region" description="Helical" evidence="6">
    <location>
        <begin position="68"/>
        <end position="88"/>
    </location>
</feature>
<comment type="caution">
    <text evidence="7">The sequence shown here is derived from an EMBL/GenBank/DDBJ whole genome shotgun (WGS) entry which is preliminary data.</text>
</comment>
<evidence type="ECO:0000256" key="6">
    <source>
        <dbReference type="SAM" id="Phobius"/>
    </source>
</evidence>
<keyword evidence="4 6" id="KW-1133">Transmembrane helix</keyword>
<evidence type="ECO:0000256" key="4">
    <source>
        <dbReference type="ARBA" id="ARBA00022989"/>
    </source>
</evidence>
<evidence type="ECO:0000256" key="5">
    <source>
        <dbReference type="ARBA" id="ARBA00023136"/>
    </source>
</evidence>
<feature type="transmembrane region" description="Helical" evidence="6">
    <location>
        <begin position="369"/>
        <end position="391"/>
    </location>
</feature>
<reference evidence="8" key="1">
    <citation type="journal article" date="2019" name="Int. J. Syst. Evol. Microbiol.">
        <title>The Global Catalogue of Microorganisms (GCM) 10K type strain sequencing project: providing services to taxonomists for standard genome sequencing and annotation.</title>
        <authorList>
            <consortium name="The Broad Institute Genomics Platform"/>
            <consortium name="The Broad Institute Genome Sequencing Center for Infectious Disease"/>
            <person name="Wu L."/>
            <person name="Ma J."/>
        </authorList>
    </citation>
    <scope>NUCLEOTIDE SEQUENCE [LARGE SCALE GENOMIC DNA]</scope>
    <source>
        <strain evidence="8">CGMCC 1.9106</strain>
    </source>
</reference>
<keyword evidence="5 6" id="KW-0472">Membrane</keyword>
<dbReference type="PANTHER" id="PTHR23513">
    <property type="entry name" value="INTEGRAL MEMBRANE EFFLUX PROTEIN-RELATED"/>
    <property type="match status" value="1"/>
</dbReference>
<feature type="transmembrane region" description="Helical" evidence="6">
    <location>
        <begin position="397"/>
        <end position="418"/>
    </location>
</feature>
<dbReference type="EMBL" id="JBHTAC010000044">
    <property type="protein sequence ID" value="MFC7246773.1"/>
    <property type="molecule type" value="Genomic_DNA"/>
</dbReference>
<keyword evidence="8" id="KW-1185">Reference proteome</keyword>
<protein>
    <submittedName>
        <fullName evidence="7">MFS transporter</fullName>
    </submittedName>
</protein>
<evidence type="ECO:0000256" key="3">
    <source>
        <dbReference type="ARBA" id="ARBA00022692"/>
    </source>
</evidence>
<dbReference type="InterPro" id="IPR011701">
    <property type="entry name" value="MFS"/>
</dbReference>
<feature type="transmembrane region" description="Helical" evidence="6">
    <location>
        <begin position="334"/>
        <end position="357"/>
    </location>
</feature>
<organism evidence="7 8">
    <name type="scientific">Catellatospora aurea</name>
    <dbReference type="NCBI Taxonomy" id="1337874"/>
    <lineage>
        <taxon>Bacteria</taxon>
        <taxon>Bacillati</taxon>
        <taxon>Actinomycetota</taxon>
        <taxon>Actinomycetes</taxon>
        <taxon>Micromonosporales</taxon>
        <taxon>Micromonosporaceae</taxon>
        <taxon>Catellatospora</taxon>
    </lineage>
</organism>
<feature type="transmembrane region" description="Helical" evidence="6">
    <location>
        <begin position="276"/>
        <end position="297"/>
    </location>
</feature>
<feature type="transmembrane region" description="Helical" evidence="6">
    <location>
        <begin position="309"/>
        <end position="328"/>
    </location>
</feature>
<dbReference type="CDD" id="cd06173">
    <property type="entry name" value="MFS_MefA_like"/>
    <property type="match status" value="1"/>
</dbReference>
<feature type="transmembrane region" description="Helical" evidence="6">
    <location>
        <begin position="180"/>
        <end position="205"/>
    </location>
</feature>
<dbReference type="Gene3D" id="1.20.1250.20">
    <property type="entry name" value="MFS general substrate transporter like domains"/>
    <property type="match status" value="1"/>
</dbReference>
<evidence type="ECO:0000313" key="8">
    <source>
        <dbReference type="Proteomes" id="UP001596392"/>
    </source>
</evidence>
<evidence type="ECO:0000313" key="7">
    <source>
        <dbReference type="EMBL" id="MFC7246773.1"/>
    </source>
</evidence>
<comment type="subcellular location">
    <subcellularLocation>
        <location evidence="1">Cell membrane</location>
        <topology evidence="1">Multi-pass membrane protein</topology>
    </subcellularLocation>
</comment>
<feature type="transmembrane region" description="Helical" evidence="6">
    <location>
        <begin position="32"/>
        <end position="56"/>
    </location>
</feature>
<name>A0ABW2H5Y3_9ACTN</name>
<sequence length="426" mass="43118">MTTTPRAATGPVDVPEAARADAPPAVWRDRGFLRYLAGFGLSLLGDQIWFVALAWAATRLDSPAEASFVLAAGSLPRAVLILFGGTLADRWGALRVTLVSQAARVVTMLAAVVLAVAAEPRLWTLALVAMLFGAVDAAHMPAAAALPPQLLPRDALPAGQGLVQTLERVAMIVGAPVGGLIVALGGLSAAAAANALLFVAALVILRALRLRPSADHAHPAGPSEPEGTWQALRGGLAYAIREPVLGPVLLVVTVLNLAIAAPLNVGVALLSDARGWQAAGFSAIIAGFGTGATVGALSVVRFPPRRRPAAVGLIWVIAGSLCIGALGFSPSLLVAVGAAAALGVTSGPASALLLGLVQARTHTRYLGRVMALVTFSALGLVPVSYTAFGALVEATSLPASFVICAAAELLTALAALAVTPLRRAAL</sequence>
<feature type="transmembrane region" description="Helical" evidence="6">
    <location>
        <begin position="248"/>
        <end position="270"/>
    </location>
</feature>